<protein>
    <submittedName>
        <fullName evidence="1">Uncharacterized protein</fullName>
    </submittedName>
</protein>
<evidence type="ECO:0000313" key="1">
    <source>
        <dbReference type="EMBL" id="GBN38624.1"/>
    </source>
</evidence>
<reference evidence="1 2" key="1">
    <citation type="journal article" date="2019" name="Sci. Rep.">
        <title>Orb-weaving spider Araneus ventricosus genome elucidates the spidroin gene catalogue.</title>
        <authorList>
            <person name="Kono N."/>
            <person name="Nakamura H."/>
            <person name="Ohtoshi R."/>
            <person name="Moran D.A.P."/>
            <person name="Shinohara A."/>
            <person name="Yoshida Y."/>
            <person name="Fujiwara M."/>
            <person name="Mori M."/>
            <person name="Tomita M."/>
            <person name="Arakawa K."/>
        </authorList>
    </citation>
    <scope>NUCLEOTIDE SEQUENCE [LARGE SCALE GENOMIC DNA]</scope>
</reference>
<dbReference type="OrthoDB" id="419189at2759"/>
<sequence>MCQRRTNNTQAANQYGFEVNKSSEEAIIDFIEKIEMARSTKQHALVISLDIKGAFDHLEYNSIKKSQNNINFHSNSKEILMDQLSGRQVALNTTQGPTTLP</sequence>
<dbReference type="EMBL" id="BGPR01009212">
    <property type="protein sequence ID" value="GBN38624.1"/>
    <property type="molecule type" value="Genomic_DNA"/>
</dbReference>
<dbReference type="Proteomes" id="UP000499080">
    <property type="component" value="Unassembled WGS sequence"/>
</dbReference>
<gene>
    <name evidence="1" type="ORF">AVEN_193995_1</name>
</gene>
<dbReference type="AlphaFoldDB" id="A0A4Y2NIJ6"/>
<proteinExistence type="predicted"/>
<name>A0A4Y2NIJ6_ARAVE</name>
<organism evidence="1 2">
    <name type="scientific">Araneus ventricosus</name>
    <name type="common">Orbweaver spider</name>
    <name type="synonym">Epeira ventricosa</name>
    <dbReference type="NCBI Taxonomy" id="182803"/>
    <lineage>
        <taxon>Eukaryota</taxon>
        <taxon>Metazoa</taxon>
        <taxon>Ecdysozoa</taxon>
        <taxon>Arthropoda</taxon>
        <taxon>Chelicerata</taxon>
        <taxon>Arachnida</taxon>
        <taxon>Araneae</taxon>
        <taxon>Araneomorphae</taxon>
        <taxon>Entelegynae</taxon>
        <taxon>Araneoidea</taxon>
        <taxon>Araneidae</taxon>
        <taxon>Araneus</taxon>
    </lineage>
</organism>
<keyword evidence="2" id="KW-1185">Reference proteome</keyword>
<evidence type="ECO:0000313" key="2">
    <source>
        <dbReference type="Proteomes" id="UP000499080"/>
    </source>
</evidence>
<comment type="caution">
    <text evidence="1">The sequence shown here is derived from an EMBL/GenBank/DDBJ whole genome shotgun (WGS) entry which is preliminary data.</text>
</comment>
<accession>A0A4Y2NIJ6</accession>